<feature type="signal peptide" evidence="2">
    <location>
        <begin position="1"/>
        <end position="20"/>
    </location>
</feature>
<sequence>MMMRLLMSVTLFGVAGVAAAQVYKSVGPDGKVTYSDRPPLEASAKVEVLRAGVAMPAPATPILPAQKAKPAPPQLDPHDEEWGEEAPNQAATARVKQPARGTAPPPAAPPAAKPVPAKELLAPGVRSALGKKALFESSSSMCFGTGAIDKMFYARALEKWLSRNQSVISKAQTALANEFTPQERAAIEQTARTQAEAQLGWVSNQKARDLIQWCGDNANRIERGSADLQGEAGVSALMEFDPARMR</sequence>
<reference evidence="3 4" key="1">
    <citation type="submission" date="2019-03" db="EMBL/GenBank/DDBJ databases">
        <title>Draft Genome Sequence of Massilia arenosa sp. nov., a Novel Massilia Species Isolated from a Sandy-loam Maize Soil.</title>
        <authorList>
            <person name="Raths R."/>
            <person name="Peta V."/>
            <person name="Bucking H."/>
        </authorList>
    </citation>
    <scope>NUCLEOTIDE SEQUENCE [LARGE SCALE GENOMIC DNA]</scope>
    <source>
        <strain evidence="3 4">MC02</strain>
    </source>
</reference>
<keyword evidence="2" id="KW-0732">Signal</keyword>
<evidence type="ECO:0000313" key="3">
    <source>
        <dbReference type="EMBL" id="TFW22576.1"/>
    </source>
</evidence>
<dbReference type="RefSeq" id="WP_135206599.1">
    <property type="nucleotide sequence ID" value="NZ_SPVF01000105.1"/>
</dbReference>
<keyword evidence="4" id="KW-1185">Reference proteome</keyword>
<accession>A0A4Y9SJJ2</accession>
<evidence type="ECO:0000256" key="1">
    <source>
        <dbReference type="SAM" id="MobiDB-lite"/>
    </source>
</evidence>
<name>A0A4Y9SJJ2_9BURK</name>
<organism evidence="3 4">
    <name type="scientific">Zemynaea arenosa</name>
    <dbReference type="NCBI Taxonomy" id="2561931"/>
    <lineage>
        <taxon>Bacteria</taxon>
        <taxon>Pseudomonadati</taxon>
        <taxon>Pseudomonadota</taxon>
        <taxon>Betaproteobacteria</taxon>
        <taxon>Burkholderiales</taxon>
        <taxon>Oxalobacteraceae</taxon>
        <taxon>Telluria group</taxon>
        <taxon>Zemynaea</taxon>
    </lineage>
</organism>
<feature type="compositionally biased region" description="Pro residues" evidence="1">
    <location>
        <begin position="103"/>
        <end position="113"/>
    </location>
</feature>
<feature type="region of interest" description="Disordered" evidence="1">
    <location>
        <begin position="61"/>
        <end position="114"/>
    </location>
</feature>
<proteinExistence type="predicted"/>
<evidence type="ECO:0000256" key="2">
    <source>
        <dbReference type="SAM" id="SignalP"/>
    </source>
</evidence>
<feature type="chain" id="PRO_5021258011" evidence="2">
    <location>
        <begin position="21"/>
        <end position="246"/>
    </location>
</feature>
<dbReference type="AlphaFoldDB" id="A0A4Y9SJJ2"/>
<dbReference type="EMBL" id="SPVF01000105">
    <property type="protein sequence ID" value="TFW22576.1"/>
    <property type="molecule type" value="Genomic_DNA"/>
</dbReference>
<dbReference type="OrthoDB" id="8794394at2"/>
<protein>
    <submittedName>
        <fullName evidence="3">DUF4124 domain-containing protein</fullName>
    </submittedName>
</protein>
<gene>
    <name evidence="3" type="ORF">E4L96_07525</name>
</gene>
<dbReference type="Proteomes" id="UP000298438">
    <property type="component" value="Unassembled WGS sequence"/>
</dbReference>
<comment type="caution">
    <text evidence="3">The sequence shown here is derived from an EMBL/GenBank/DDBJ whole genome shotgun (WGS) entry which is preliminary data.</text>
</comment>
<evidence type="ECO:0000313" key="4">
    <source>
        <dbReference type="Proteomes" id="UP000298438"/>
    </source>
</evidence>